<protein>
    <submittedName>
        <fullName evidence="3">Ferrous iron transport protein A</fullName>
    </submittedName>
</protein>
<dbReference type="InterPro" id="IPR038157">
    <property type="entry name" value="FeoA_core_dom"/>
</dbReference>
<feature type="domain" description="Ferrous iron transporter FeoA-like" evidence="2">
    <location>
        <begin position="1"/>
        <end position="71"/>
    </location>
</feature>
<evidence type="ECO:0000256" key="1">
    <source>
        <dbReference type="ARBA" id="ARBA00023004"/>
    </source>
</evidence>
<name>A0A4R7YTJ2_9FIRM</name>
<dbReference type="SMART" id="SM00899">
    <property type="entry name" value="FeoA"/>
    <property type="match status" value="1"/>
</dbReference>
<organism evidence="3 4">
    <name type="scientific">Halanaerobium saccharolyticum</name>
    <dbReference type="NCBI Taxonomy" id="43595"/>
    <lineage>
        <taxon>Bacteria</taxon>
        <taxon>Bacillati</taxon>
        <taxon>Bacillota</taxon>
        <taxon>Clostridia</taxon>
        <taxon>Halanaerobiales</taxon>
        <taxon>Halanaerobiaceae</taxon>
        <taxon>Halanaerobium</taxon>
    </lineage>
</organism>
<sequence length="73" mass="8145">MTLADVQKGQKFSITNISDDEIRVQALRFGISENAGLFCEEKIPGGPVIIKRNYQEIAIGRNLAKNIKVELNK</sequence>
<dbReference type="RefSeq" id="WP_133960330.1">
    <property type="nucleotide sequence ID" value="NZ_SODA01000024.1"/>
</dbReference>
<proteinExistence type="predicted"/>
<dbReference type="InterPro" id="IPR007167">
    <property type="entry name" value="Fe-transptr_FeoA-like"/>
</dbReference>
<dbReference type="AlphaFoldDB" id="A0A4R7YTJ2"/>
<keyword evidence="1" id="KW-0408">Iron</keyword>
<dbReference type="SUPFAM" id="SSF50037">
    <property type="entry name" value="C-terminal domain of transcriptional repressors"/>
    <property type="match status" value="1"/>
</dbReference>
<reference evidence="3 4" key="1">
    <citation type="submission" date="2019-03" db="EMBL/GenBank/DDBJ databases">
        <title>Subsurface microbial communities from deep shales in Ohio and West Virginia, USA.</title>
        <authorList>
            <person name="Wrighton K."/>
        </authorList>
    </citation>
    <scope>NUCLEOTIDE SEQUENCE [LARGE SCALE GENOMIC DNA]</scope>
    <source>
        <strain evidence="3 4">MSL9.2</strain>
    </source>
</reference>
<dbReference type="Proteomes" id="UP000294697">
    <property type="component" value="Unassembled WGS sequence"/>
</dbReference>
<dbReference type="EMBL" id="SODA01000024">
    <property type="protein sequence ID" value="TDW00945.1"/>
    <property type="molecule type" value="Genomic_DNA"/>
</dbReference>
<dbReference type="InterPro" id="IPR008988">
    <property type="entry name" value="Transcriptional_repressor_C"/>
</dbReference>
<accession>A0A4R7YTJ2</accession>
<dbReference type="Pfam" id="PF04023">
    <property type="entry name" value="FeoA"/>
    <property type="match status" value="1"/>
</dbReference>
<evidence type="ECO:0000259" key="2">
    <source>
        <dbReference type="SMART" id="SM00899"/>
    </source>
</evidence>
<gene>
    <name evidence="3" type="ORF">C8C77_12460</name>
</gene>
<evidence type="ECO:0000313" key="3">
    <source>
        <dbReference type="EMBL" id="TDW00945.1"/>
    </source>
</evidence>
<dbReference type="OrthoDB" id="2111964at2"/>
<dbReference type="GO" id="GO:0046914">
    <property type="term" value="F:transition metal ion binding"/>
    <property type="evidence" value="ECO:0007669"/>
    <property type="project" value="InterPro"/>
</dbReference>
<dbReference type="Gene3D" id="2.30.30.90">
    <property type="match status" value="1"/>
</dbReference>
<comment type="caution">
    <text evidence="3">The sequence shown here is derived from an EMBL/GenBank/DDBJ whole genome shotgun (WGS) entry which is preliminary data.</text>
</comment>
<evidence type="ECO:0000313" key="4">
    <source>
        <dbReference type="Proteomes" id="UP000294697"/>
    </source>
</evidence>